<evidence type="ECO:0000256" key="3">
    <source>
        <dbReference type="ARBA" id="ARBA00022827"/>
    </source>
</evidence>
<proteinExistence type="predicted"/>
<keyword evidence="2" id="KW-0285">Flavoprotein</keyword>
<dbReference type="EMBL" id="CYHE01000016">
    <property type="protein sequence ID" value="CUB00053.1"/>
    <property type="molecule type" value="Genomic_DNA"/>
</dbReference>
<gene>
    <name evidence="7" type="ORF">Ga0061067_11620</name>
</gene>
<dbReference type="Proteomes" id="UP000183900">
    <property type="component" value="Unassembled WGS sequence"/>
</dbReference>
<keyword evidence="3" id="KW-0274">FAD</keyword>
<evidence type="ECO:0000259" key="6">
    <source>
        <dbReference type="Pfam" id="PF01494"/>
    </source>
</evidence>
<dbReference type="PANTHER" id="PTHR13789:SF318">
    <property type="entry name" value="GERANYLGERANYL DIPHOSPHATE REDUCTASE"/>
    <property type="match status" value="1"/>
</dbReference>
<evidence type="ECO:0000313" key="8">
    <source>
        <dbReference type="Proteomes" id="UP000183900"/>
    </source>
</evidence>
<dbReference type="SUPFAM" id="SSF54373">
    <property type="entry name" value="FAD-linked reductases, C-terminal domain"/>
    <property type="match status" value="1"/>
</dbReference>
<sequence>MTHPVIIAGAGIGGLTAALALAQRGFSVILAEKAAWLEEVGAGIQLSSNATHVLAALGVLDAVRSHAFEPQELTIRSARHGGTLAHVPLGATAADRYGAPYLLVHRADIQHALLDAVHAMPAVSLRLGTRVSSVSEEGGKLQVTLAQGVTPPETLEAHALIGADGVRSAIRQTILNGPAPVFSGRTAYRATVPASLIPPQFLAGSGIWFGRKAHLVHYPLRQGREFNLVALVEEDWDAPGWSEPASKENLLQRFAGWPEPALNLLRLPDEWLRWALRAVDAGGIWQKGRIALLGDACHAMLPFAAQGAAMAIEDGIVLAQHLAARPDQPAAALQAYVRERQPRTAKVQQTAATNSTIYHLGLPAALARDTVLRLSSPQSLLQRMDWIYGWRPCTCLSAP</sequence>
<keyword evidence="5" id="KW-0503">Monooxygenase</keyword>
<dbReference type="PRINTS" id="PR00420">
    <property type="entry name" value="RNGMNOXGNASE"/>
</dbReference>
<evidence type="ECO:0000256" key="4">
    <source>
        <dbReference type="ARBA" id="ARBA00023002"/>
    </source>
</evidence>
<dbReference type="PANTHER" id="PTHR13789">
    <property type="entry name" value="MONOOXYGENASE"/>
    <property type="match status" value="1"/>
</dbReference>
<keyword evidence="4" id="KW-0560">Oxidoreductase</keyword>
<dbReference type="InterPro" id="IPR050493">
    <property type="entry name" value="FAD-dep_Monooxygenase_BioMet"/>
</dbReference>
<evidence type="ECO:0000256" key="2">
    <source>
        <dbReference type="ARBA" id="ARBA00022630"/>
    </source>
</evidence>
<evidence type="ECO:0000256" key="5">
    <source>
        <dbReference type="ARBA" id="ARBA00023033"/>
    </source>
</evidence>
<feature type="domain" description="FAD-binding" evidence="6">
    <location>
        <begin position="4"/>
        <end position="349"/>
    </location>
</feature>
<accession>A0A0K6IAI8</accession>
<dbReference type="GO" id="GO:0071949">
    <property type="term" value="F:FAD binding"/>
    <property type="evidence" value="ECO:0007669"/>
    <property type="project" value="InterPro"/>
</dbReference>
<dbReference type="Pfam" id="PF01494">
    <property type="entry name" value="FAD_binding_3"/>
    <property type="match status" value="1"/>
</dbReference>
<dbReference type="InterPro" id="IPR036188">
    <property type="entry name" value="FAD/NAD-bd_sf"/>
</dbReference>
<reference evidence="8" key="1">
    <citation type="submission" date="2015-08" db="EMBL/GenBank/DDBJ databases">
        <authorList>
            <person name="Varghese N."/>
        </authorList>
    </citation>
    <scope>NUCLEOTIDE SEQUENCE [LARGE SCALE GENOMIC DNA]</scope>
    <source>
        <strain evidence="8">DSM 23407</strain>
    </source>
</reference>
<dbReference type="AlphaFoldDB" id="A0A0K6IAI8"/>
<dbReference type="SUPFAM" id="SSF51905">
    <property type="entry name" value="FAD/NAD(P)-binding domain"/>
    <property type="match status" value="1"/>
</dbReference>
<dbReference type="Gene3D" id="3.50.50.60">
    <property type="entry name" value="FAD/NAD(P)-binding domain"/>
    <property type="match status" value="1"/>
</dbReference>
<dbReference type="GO" id="GO:0004497">
    <property type="term" value="F:monooxygenase activity"/>
    <property type="evidence" value="ECO:0007669"/>
    <property type="project" value="UniProtKB-KW"/>
</dbReference>
<dbReference type="OrthoDB" id="4230779at2"/>
<protein>
    <submittedName>
        <fullName evidence="7">2-polyprenyl-6-methoxyphenol hydroxylase and related FAD-dependent oxidoreductases</fullName>
    </submittedName>
</protein>
<keyword evidence="8" id="KW-1185">Reference proteome</keyword>
<comment type="cofactor">
    <cofactor evidence="1">
        <name>FAD</name>
        <dbReference type="ChEBI" id="CHEBI:57692"/>
    </cofactor>
</comment>
<name>A0A0K6IAI8_9HYPH</name>
<evidence type="ECO:0000313" key="7">
    <source>
        <dbReference type="EMBL" id="CUB00053.1"/>
    </source>
</evidence>
<dbReference type="RefSeq" id="WP_055456883.1">
    <property type="nucleotide sequence ID" value="NZ_CYHE01000016.1"/>
</dbReference>
<evidence type="ECO:0000256" key="1">
    <source>
        <dbReference type="ARBA" id="ARBA00001974"/>
    </source>
</evidence>
<dbReference type="InterPro" id="IPR002938">
    <property type="entry name" value="FAD-bd"/>
</dbReference>
<organism evidence="7 8">
    <name type="scientific">Pannonibacter indicus</name>
    <dbReference type="NCBI Taxonomy" id="466044"/>
    <lineage>
        <taxon>Bacteria</taxon>
        <taxon>Pseudomonadati</taxon>
        <taxon>Pseudomonadota</taxon>
        <taxon>Alphaproteobacteria</taxon>
        <taxon>Hyphomicrobiales</taxon>
        <taxon>Stappiaceae</taxon>
        <taxon>Pannonibacter</taxon>
    </lineage>
</organism>